<keyword evidence="4 5" id="KW-0472">Membrane</keyword>
<feature type="transmembrane region" description="Helical" evidence="5">
    <location>
        <begin position="50"/>
        <end position="69"/>
    </location>
</feature>
<reference evidence="6 7" key="2">
    <citation type="submission" date="2020-04" db="EMBL/GenBank/DDBJ databases">
        <title>Complete genome sequence of Alteromonas pelagimontana 5.12T.</title>
        <authorList>
            <person name="Sinha R.K."/>
            <person name="Krishnan K.P."/>
            <person name="Kurian J.P."/>
        </authorList>
    </citation>
    <scope>NUCLEOTIDE SEQUENCE [LARGE SCALE GENOMIC DNA]</scope>
    <source>
        <strain evidence="6 7">5.12</strain>
    </source>
</reference>
<dbReference type="InterPro" id="IPR007300">
    <property type="entry name" value="CidB/LrgB"/>
</dbReference>
<comment type="subcellular location">
    <subcellularLocation>
        <location evidence="1">Membrane</location>
        <topology evidence="1">Multi-pass membrane protein</topology>
    </subcellularLocation>
</comment>
<protein>
    <submittedName>
        <fullName evidence="6">LrgB family protein</fullName>
    </submittedName>
</protein>
<dbReference type="KEGG" id="apel:CA267_013530"/>
<feature type="transmembrane region" description="Helical" evidence="5">
    <location>
        <begin position="81"/>
        <end position="99"/>
    </location>
</feature>
<name>A0A6M4MF38_9ALTE</name>
<evidence type="ECO:0000256" key="4">
    <source>
        <dbReference type="ARBA" id="ARBA00023136"/>
    </source>
</evidence>
<dbReference type="PANTHER" id="PTHR30249">
    <property type="entry name" value="PUTATIVE SEROTONIN TRANSPORTER"/>
    <property type="match status" value="1"/>
</dbReference>
<evidence type="ECO:0000256" key="1">
    <source>
        <dbReference type="ARBA" id="ARBA00004141"/>
    </source>
</evidence>
<feature type="transmembrane region" description="Helical" evidence="5">
    <location>
        <begin position="159"/>
        <end position="186"/>
    </location>
</feature>
<keyword evidence="7" id="KW-1185">Reference proteome</keyword>
<evidence type="ECO:0000313" key="7">
    <source>
        <dbReference type="Proteomes" id="UP000219285"/>
    </source>
</evidence>
<evidence type="ECO:0000313" key="6">
    <source>
        <dbReference type="EMBL" id="QJR81709.1"/>
    </source>
</evidence>
<proteinExistence type="predicted"/>
<sequence>MANAFESIFTPVYEALGAAFSLAGLLWISVTLAAYVFAVIVARMSRDNPILHPLVITAGLVAIVLALTSTPLAEYLLSTRSIHWLLGPATVALALPMYAQWQRIRQNGWRLTVAVMIGGVVSPVIAWSLLYSFDAPLAIQMSMLTKSITTPLAMETSEIIGGVPAMAAVFVITSGIVGAITAPWAYRILAVNCPQAQGIALGAVCHAIGTAKALQISEEAGALATLGLCLNGIMTALVLPVLIS</sequence>
<dbReference type="OrthoDB" id="9811701at2"/>
<feature type="transmembrane region" description="Helical" evidence="5">
    <location>
        <begin position="111"/>
        <end position="133"/>
    </location>
</feature>
<feature type="transmembrane region" description="Helical" evidence="5">
    <location>
        <begin position="222"/>
        <end position="243"/>
    </location>
</feature>
<dbReference type="AlphaFoldDB" id="A0A6M4MF38"/>
<gene>
    <name evidence="6" type="ORF">CA267_013530</name>
</gene>
<accession>A0A6M4MF38</accession>
<organism evidence="6 7">
    <name type="scientific">Alteromonas pelagimontana</name>
    <dbReference type="NCBI Taxonomy" id="1858656"/>
    <lineage>
        <taxon>Bacteria</taxon>
        <taxon>Pseudomonadati</taxon>
        <taxon>Pseudomonadota</taxon>
        <taxon>Gammaproteobacteria</taxon>
        <taxon>Alteromonadales</taxon>
        <taxon>Alteromonadaceae</taxon>
        <taxon>Alteromonas/Salinimonas group</taxon>
        <taxon>Alteromonas</taxon>
    </lineage>
</organism>
<evidence type="ECO:0000256" key="3">
    <source>
        <dbReference type="ARBA" id="ARBA00022989"/>
    </source>
</evidence>
<dbReference type="PANTHER" id="PTHR30249:SF0">
    <property type="entry name" value="PLASTIDAL GLYCOLATE_GLYCERATE TRANSLOCATOR 1, CHLOROPLASTIC"/>
    <property type="match status" value="1"/>
</dbReference>
<dbReference type="RefSeq" id="WP_083638603.1">
    <property type="nucleotide sequence ID" value="NZ_CP052766.1"/>
</dbReference>
<evidence type="ECO:0000256" key="2">
    <source>
        <dbReference type="ARBA" id="ARBA00022692"/>
    </source>
</evidence>
<evidence type="ECO:0000256" key="5">
    <source>
        <dbReference type="SAM" id="Phobius"/>
    </source>
</evidence>
<dbReference type="Pfam" id="PF04172">
    <property type="entry name" value="LrgB"/>
    <property type="match status" value="1"/>
</dbReference>
<dbReference type="EMBL" id="CP052766">
    <property type="protein sequence ID" value="QJR81709.1"/>
    <property type="molecule type" value="Genomic_DNA"/>
</dbReference>
<keyword evidence="2 5" id="KW-0812">Transmembrane</keyword>
<reference evidence="7" key="1">
    <citation type="submission" date="2014-12" db="EMBL/GenBank/DDBJ databases">
        <title>Complete genome sequence of a multi-drug resistant Klebsiella pneumoniae.</title>
        <authorList>
            <person name="Hua X."/>
            <person name="Chen Q."/>
            <person name="Li X."/>
            <person name="Feng Y."/>
            <person name="Ruan Z."/>
            <person name="Yu Y."/>
        </authorList>
    </citation>
    <scope>NUCLEOTIDE SEQUENCE [LARGE SCALE GENOMIC DNA]</scope>
    <source>
        <strain evidence="7">5.12</strain>
    </source>
</reference>
<keyword evidence="3 5" id="KW-1133">Transmembrane helix</keyword>
<dbReference type="Proteomes" id="UP000219285">
    <property type="component" value="Chromosome"/>
</dbReference>
<dbReference type="GO" id="GO:0016020">
    <property type="term" value="C:membrane"/>
    <property type="evidence" value="ECO:0007669"/>
    <property type="project" value="UniProtKB-SubCell"/>
</dbReference>
<feature type="transmembrane region" description="Helical" evidence="5">
    <location>
        <begin position="198"/>
        <end position="216"/>
    </location>
</feature>
<feature type="transmembrane region" description="Helical" evidence="5">
    <location>
        <begin position="15"/>
        <end position="38"/>
    </location>
</feature>